<evidence type="ECO:0000259" key="9">
    <source>
        <dbReference type="PROSITE" id="PS51747"/>
    </source>
</evidence>
<keyword evidence="6 8" id="KW-0862">Zinc</keyword>
<dbReference type="AlphaFoldDB" id="A0A1L6MZX6"/>
<evidence type="ECO:0000256" key="8">
    <source>
        <dbReference type="HAMAP-Rule" id="MF_00972"/>
    </source>
</evidence>
<dbReference type="PANTHER" id="PTHR11079:SF202">
    <property type="entry name" value="TRNA-SPECIFIC ADENOSINE DEAMINASE"/>
    <property type="match status" value="1"/>
</dbReference>
<dbReference type="PANTHER" id="PTHR11079">
    <property type="entry name" value="CYTOSINE DEAMINASE FAMILY MEMBER"/>
    <property type="match status" value="1"/>
</dbReference>
<dbReference type="PROSITE" id="PS00903">
    <property type="entry name" value="CYT_DCMP_DEAMINASES_1"/>
    <property type="match status" value="1"/>
</dbReference>
<dbReference type="EMBL" id="CP016908">
    <property type="protein sequence ID" value="APS00958.1"/>
    <property type="molecule type" value="Genomic_DNA"/>
</dbReference>
<feature type="active site" description="Proton donor" evidence="8">
    <location>
        <position position="73"/>
    </location>
</feature>
<protein>
    <recommendedName>
        <fullName evidence="8">tRNA-specific adenosine deaminase</fullName>
        <ecNumber evidence="8">3.5.4.33</ecNumber>
    </recommendedName>
</protein>
<dbReference type="Pfam" id="PF00383">
    <property type="entry name" value="dCMP_cyt_deam_1"/>
    <property type="match status" value="1"/>
</dbReference>
<comment type="similarity">
    <text evidence="1">Belongs to the cytidine and deoxycytidylate deaminase family. ADAT2 subfamily.</text>
</comment>
<dbReference type="SUPFAM" id="SSF53927">
    <property type="entry name" value="Cytidine deaminase-like"/>
    <property type="match status" value="1"/>
</dbReference>
<dbReference type="HAMAP" id="MF_00972">
    <property type="entry name" value="tRNA_aden_deaminase"/>
    <property type="match status" value="1"/>
</dbReference>
<gene>
    <name evidence="8" type="primary">tadA</name>
    <name evidence="10" type="ORF">BCY86_07610</name>
</gene>
<evidence type="ECO:0000256" key="2">
    <source>
        <dbReference type="ARBA" id="ARBA00011738"/>
    </source>
</evidence>
<comment type="subunit">
    <text evidence="2 8">Homodimer.</text>
</comment>
<evidence type="ECO:0000256" key="7">
    <source>
        <dbReference type="ARBA" id="ARBA00048045"/>
    </source>
</evidence>
<evidence type="ECO:0000256" key="3">
    <source>
        <dbReference type="ARBA" id="ARBA00022694"/>
    </source>
</evidence>
<dbReference type="Gene3D" id="3.40.140.10">
    <property type="entry name" value="Cytidine Deaminase, domain 2"/>
    <property type="match status" value="1"/>
</dbReference>
<feature type="binding site" evidence="8">
    <location>
        <position position="104"/>
    </location>
    <ligand>
        <name>Zn(2+)</name>
        <dbReference type="ChEBI" id="CHEBI:29105"/>
        <note>catalytic</note>
    </ligand>
</feature>
<proteinExistence type="inferred from homology"/>
<dbReference type="GO" id="GO:0052717">
    <property type="term" value="F:tRNA-specific adenosine-34 deaminase activity"/>
    <property type="evidence" value="ECO:0007669"/>
    <property type="project" value="UniProtKB-UniRule"/>
</dbReference>
<comment type="function">
    <text evidence="8">Catalyzes the deamination of adenosine to inosine at the wobble position 34 of tRNA(Arg2).</text>
</comment>
<organism evidence="10 11">
    <name type="scientific">Pajaroellobacter abortibovis</name>
    <dbReference type="NCBI Taxonomy" id="1882918"/>
    <lineage>
        <taxon>Bacteria</taxon>
        <taxon>Pseudomonadati</taxon>
        <taxon>Myxococcota</taxon>
        <taxon>Polyangia</taxon>
        <taxon>Polyangiales</taxon>
        <taxon>Polyangiaceae</taxon>
    </lineage>
</organism>
<evidence type="ECO:0000313" key="10">
    <source>
        <dbReference type="EMBL" id="APS00958.1"/>
    </source>
</evidence>
<keyword evidence="4 8" id="KW-0479">Metal-binding</keyword>
<reference evidence="10 11" key="1">
    <citation type="submission" date="2016-08" db="EMBL/GenBank/DDBJ databases">
        <title>Identification and validation of antigenic proteins from Pajaroellobacter abortibovis using de-novo genome sequence assembly and reverse vaccinology.</title>
        <authorList>
            <person name="Welly B.T."/>
            <person name="Miller M.R."/>
            <person name="Stott J.L."/>
            <person name="Blanchard M.T."/>
            <person name="Islas-Trejo A.D."/>
            <person name="O'Rourke S.M."/>
            <person name="Young A.E."/>
            <person name="Medrano J.F."/>
            <person name="Van Eenennaam A.L."/>
        </authorList>
    </citation>
    <scope>NUCLEOTIDE SEQUENCE [LARGE SCALE GENOMIC DNA]</scope>
    <source>
        <strain evidence="10 11">BTF92-0548A/99-0131</strain>
    </source>
</reference>
<dbReference type="NCBIfam" id="NF008113">
    <property type="entry name" value="PRK10860.1"/>
    <property type="match status" value="1"/>
</dbReference>
<dbReference type="InterPro" id="IPR028883">
    <property type="entry name" value="tRNA_aden_deaminase"/>
</dbReference>
<dbReference type="STRING" id="1882918.BCY86_07610"/>
<dbReference type="OrthoDB" id="9802676at2"/>
<dbReference type="GO" id="GO:0002100">
    <property type="term" value="P:tRNA wobble adenosine to inosine editing"/>
    <property type="evidence" value="ECO:0007669"/>
    <property type="project" value="UniProtKB-UniRule"/>
</dbReference>
<accession>A0A1L6MZX6</accession>
<comment type="cofactor">
    <cofactor evidence="8">
        <name>Zn(2+)</name>
        <dbReference type="ChEBI" id="CHEBI:29105"/>
    </cofactor>
    <text evidence="8">Binds 1 zinc ion per subunit.</text>
</comment>
<evidence type="ECO:0000256" key="4">
    <source>
        <dbReference type="ARBA" id="ARBA00022723"/>
    </source>
</evidence>
<comment type="catalytic activity">
    <reaction evidence="7 8">
        <text>adenosine(34) in tRNA + H2O + H(+) = inosine(34) in tRNA + NH4(+)</text>
        <dbReference type="Rhea" id="RHEA:43168"/>
        <dbReference type="Rhea" id="RHEA-COMP:10373"/>
        <dbReference type="Rhea" id="RHEA-COMP:10374"/>
        <dbReference type="ChEBI" id="CHEBI:15377"/>
        <dbReference type="ChEBI" id="CHEBI:15378"/>
        <dbReference type="ChEBI" id="CHEBI:28938"/>
        <dbReference type="ChEBI" id="CHEBI:74411"/>
        <dbReference type="ChEBI" id="CHEBI:82852"/>
        <dbReference type="EC" id="3.5.4.33"/>
    </reaction>
</comment>
<dbReference type="Proteomes" id="UP000185544">
    <property type="component" value="Chromosome"/>
</dbReference>
<dbReference type="InterPro" id="IPR002125">
    <property type="entry name" value="CMP_dCMP_dom"/>
</dbReference>
<feature type="binding site" evidence="8">
    <location>
        <position position="101"/>
    </location>
    <ligand>
        <name>Zn(2+)</name>
        <dbReference type="ChEBI" id="CHEBI:29105"/>
        <note>catalytic</note>
    </ligand>
</feature>
<keyword evidence="5 8" id="KW-0378">Hydrolase</keyword>
<dbReference type="CDD" id="cd01285">
    <property type="entry name" value="nucleoside_deaminase"/>
    <property type="match status" value="1"/>
</dbReference>
<evidence type="ECO:0000313" key="11">
    <source>
        <dbReference type="Proteomes" id="UP000185544"/>
    </source>
</evidence>
<feature type="domain" description="CMP/dCMP-type deaminase" evidence="9">
    <location>
        <begin position="19"/>
        <end position="131"/>
    </location>
</feature>
<evidence type="ECO:0000256" key="6">
    <source>
        <dbReference type="ARBA" id="ARBA00022833"/>
    </source>
</evidence>
<keyword evidence="11" id="KW-1185">Reference proteome</keyword>
<dbReference type="EC" id="3.5.4.33" evidence="8"/>
<feature type="binding site" evidence="8">
    <location>
        <position position="71"/>
    </location>
    <ligand>
        <name>Zn(2+)</name>
        <dbReference type="ChEBI" id="CHEBI:29105"/>
        <note>catalytic</note>
    </ligand>
</feature>
<dbReference type="InterPro" id="IPR016193">
    <property type="entry name" value="Cytidine_deaminase-like"/>
</dbReference>
<evidence type="ECO:0000256" key="5">
    <source>
        <dbReference type="ARBA" id="ARBA00022801"/>
    </source>
</evidence>
<dbReference type="InterPro" id="IPR016192">
    <property type="entry name" value="APOBEC/CMP_deaminase_Zn-bd"/>
</dbReference>
<dbReference type="GO" id="GO:0008270">
    <property type="term" value="F:zinc ion binding"/>
    <property type="evidence" value="ECO:0007669"/>
    <property type="project" value="UniProtKB-UniRule"/>
</dbReference>
<name>A0A1L6MZX6_9BACT</name>
<sequence>MHASHPPNPKSLIESCRCLNDEQWMRKALREADTAAQKQEVPIGCVLVDSNHQLLAKGHNLRETQQDPTAHAEIIALRAASKRIHSWRLEGVTAYVTLEPCPMCAGALSQARVKRVVFGCTDPKAGALSSLFRIGDDERLNYRLLITQGILEKECAQRLQAFFAALRLERKNYSISKSLSFESS</sequence>
<keyword evidence="3 8" id="KW-0819">tRNA processing</keyword>
<evidence type="ECO:0000256" key="1">
    <source>
        <dbReference type="ARBA" id="ARBA00010669"/>
    </source>
</evidence>
<dbReference type="FunFam" id="3.40.140.10:FF:000005">
    <property type="entry name" value="tRNA-specific adenosine deaminase"/>
    <property type="match status" value="1"/>
</dbReference>
<dbReference type="KEGG" id="pabo:BCY86_07610"/>
<dbReference type="PROSITE" id="PS51747">
    <property type="entry name" value="CYT_DCMP_DEAMINASES_2"/>
    <property type="match status" value="1"/>
</dbReference>
<dbReference type="RefSeq" id="WP_075277660.1">
    <property type="nucleotide sequence ID" value="NZ_CP016908.1"/>
</dbReference>